<proteinExistence type="predicted"/>
<dbReference type="RefSeq" id="WP_140620721.1">
    <property type="nucleotide sequence ID" value="NZ_VFRQ01000003.1"/>
</dbReference>
<evidence type="ECO:0000313" key="2">
    <source>
        <dbReference type="Proteomes" id="UP000316727"/>
    </source>
</evidence>
<dbReference type="EMBL" id="VFRQ01000003">
    <property type="protein sequence ID" value="TPE44688.1"/>
    <property type="molecule type" value="Genomic_DNA"/>
</dbReference>
<gene>
    <name evidence="1" type="ORF">FJM65_06570</name>
</gene>
<sequence length="206" mass="23628">MIELPPTIRLPRADEVPTDASVTESLQNIRHAKIVQGYKLLDNKEDEATEQIPFSFYAEISIDNSRLWHLLHSLSGELPETASLIFGYEGEELHYSEALNKHELLTGLAEFSREIVQDTYIEVGLTYNDEAKLVEIIIADAKYVKFWGTDKEAFVQIMRVFGLEEIEDLEFVDEYPNVREPLTAFAAEAMPTDELISRLKERYLAE</sequence>
<dbReference type="OrthoDB" id="645580at2"/>
<reference evidence="1 2" key="1">
    <citation type="submission" date="2019-06" db="EMBL/GenBank/DDBJ databases">
        <title>A novel bacterium of genus Pontibacter, isolated from marine sediment.</title>
        <authorList>
            <person name="Huang H."/>
            <person name="Mo K."/>
            <person name="Hu Y."/>
        </authorList>
    </citation>
    <scope>NUCLEOTIDE SEQUENCE [LARGE SCALE GENOMIC DNA]</scope>
    <source>
        <strain evidence="1 2">HB172049</strain>
    </source>
</reference>
<comment type="caution">
    <text evidence="1">The sequence shown here is derived from an EMBL/GenBank/DDBJ whole genome shotgun (WGS) entry which is preliminary data.</text>
</comment>
<dbReference type="AlphaFoldDB" id="A0A501W5Y1"/>
<accession>A0A501W5Y1</accession>
<dbReference type="Proteomes" id="UP000316727">
    <property type="component" value="Unassembled WGS sequence"/>
</dbReference>
<protein>
    <submittedName>
        <fullName evidence="1">Uncharacterized protein</fullName>
    </submittedName>
</protein>
<evidence type="ECO:0000313" key="1">
    <source>
        <dbReference type="EMBL" id="TPE44688.1"/>
    </source>
</evidence>
<name>A0A501W5Y1_9BACT</name>
<organism evidence="1 2">
    <name type="scientific">Pontibacter mangrovi</name>
    <dbReference type="NCBI Taxonomy" id="2589816"/>
    <lineage>
        <taxon>Bacteria</taxon>
        <taxon>Pseudomonadati</taxon>
        <taxon>Bacteroidota</taxon>
        <taxon>Cytophagia</taxon>
        <taxon>Cytophagales</taxon>
        <taxon>Hymenobacteraceae</taxon>
        <taxon>Pontibacter</taxon>
    </lineage>
</organism>
<keyword evidence="2" id="KW-1185">Reference proteome</keyword>